<dbReference type="InterPro" id="IPR027417">
    <property type="entry name" value="P-loop_NTPase"/>
</dbReference>
<dbReference type="PANTHER" id="PTHR19211:SF100">
    <property type="entry name" value="RIBOSOME PROTECTION PROTEIN VMLR"/>
    <property type="match status" value="1"/>
</dbReference>
<dbReference type="InterPro" id="IPR050611">
    <property type="entry name" value="ABCF"/>
</dbReference>
<keyword evidence="1" id="KW-0677">Repeat</keyword>
<comment type="caution">
    <text evidence="5">The sequence shown here is derived from an EMBL/GenBank/DDBJ whole genome shotgun (WGS) entry which is preliminary data.</text>
</comment>
<evidence type="ECO:0000256" key="2">
    <source>
        <dbReference type="ARBA" id="ARBA00022741"/>
    </source>
</evidence>
<dbReference type="SUPFAM" id="SSF52540">
    <property type="entry name" value="P-loop containing nucleoside triphosphate hydrolases"/>
    <property type="match status" value="2"/>
</dbReference>
<dbReference type="PANTHER" id="PTHR19211">
    <property type="entry name" value="ATP-BINDING TRANSPORT PROTEIN-RELATED"/>
    <property type="match status" value="1"/>
</dbReference>
<reference evidence="5 6" key="1">
    <citation type="submission" date="2023-07" db="EMBL/GenBank/DDBJ databases">
        <title>The novel representative of Negativicutes class, Anaeroselena agilis gen. nov. sp. nov.</title>
        <authorList>
            <person name="Prokofeva M.I."/>
            <person name="Elcheninov A.G."/>
            <person name="Klyukina A."/>
            <person name="Kublanov I.V."/>
            <person name="Frolov E.N."/>
            <person name="Podosokorskaya O.A."/>
        </authorList>
    </citation>
    <scope>NUCLEOTIDE SEQUENCE [LARGE SCALE GENOMIC DNA]</scope>
    <source>
        <strain evidence="5 6">4137-cl</strain>
    </source>
</reference>
<dbReference type="NCBIfam" id="NF000355">
    <property type="entry name" value="ribo_prot_ABC_F"/>
    <property type="match status" value="1"/>
</dbReference>
<organism evidence="5 6">
    <name type="scientific">Anaeroselena agilis</name>
    <dbReference type="NCBI Taxonomy" id="3063788"/>
    <lineage>
        <taxon>Bacteria</taxon>
        <taxon>Bacillati</taxon>
        <taxon>Bacillota</taxon>
        <taxon>Negativicutes</taxon>
        <taxon>Acetonemataceae</taxon>
        <taxon>Anaeroselena</taxon>
    </lineage>
</organism>
<keyword evidence="2" id="KW-0547">Nucleotide-binding</keyword>
<protein>
    <submittedName>
        <fullName evidence="5">ABC-F type ribosomal protection protein</fullName>
    </submittedName>
</protein>
<dbReference type="InterPro" id="IPR003439">
    <property type="entry name" value="ABC_transporter-like_ATP-bd"/>
</dbReference>
<evidence type="ECO:0000313" key="5">
    <source>
        <dbReference type="EMBL" id="MDT8901700.1"/>
    </source>
</evidence>
<dbReference type="CDD" id="cd03221">
    <property type="entry name" value="ABCF_EF-3"/>
    <property type="match status" value="2"/>
</dbReference>
<sequence>MLLELKNIVTYAQDRRLLEIDSLKIHQGEKIGLVGRNGAGKSTLLAILADESQPDEGYVHRNCPVAYIPQLDHTVPGGGQPDPAVAGELSVSRQYAPFMSGGELARYKIAVALGEDRPLLLADEPAANLDLDGREILQAKLRAFPGALVLVSHDRRLLDTVCTTIWELENGRLTVYPGNYAACLAQKENVRKRQRRDYEQYVQKKKCLQSAIADRAARSVSTRKTPSRMGNSEARLHKMGNQKAKATLDKAVKALETRLEKLTVPEKPWESTPASFAFENTGGLYSKIVVRGDGITKRFGGRVIFEDAAFSLANGQKAALCGGNGCGKSTLLNMIFRGESSVWVSPNARLGYFAQEMDDLELEATILANVMAGSVHNEGDVRSLLARLLFRREDVFKPVRVLSGGERARVSLARIIAGGANLLLLDEPTNYLDLSSMEALEEVLAEYRGTMLFVSHDRQLIDRIATSLIIIDSGKLRLFPGNYRQYLEHEDERNRAAATESRMVLEYRLSAILARLSVTGDKEEAARLEKEYRELLPMMKA</sequence>
<feature type="domain" description="ABC transporter" evidence="4">
    <location>
        <begin position="3"/>
        <end position="195"/>
    </location>
</feature>
<dbReference type="InterPro" id="IPR032781">
    <property type="entry name" value="ABC_tran_Xtn"/>
</dbReference>
<gene>
    <name evidence="5" type="primary">abc-f</name>
    <name evidence="5" type="ORF">Q4T40_10635</name>
</gene>
<dbReference type="Pfam" id="PF12848">
    <property type="entry name" value="ABC_tran_Xtn"/>
    <property type="match status" value="1"/>
</dbReference>
<dbReference type="InterPro" id="IPR017871">
    <property type="entry name" value="ABC_transporter-like_CS"/>
</dbReference>
<keyword evidence="6" id="KW-1185">Reference proteome</keyword>
<dbReference type="Proteomes" id="UP001254848">
    <property type="component" value="Unassembled WGS sequence"/>
</dbReference>
<dbReference type="Pfam" id="PF00005">
    <property type="entry name" value="ABC_tran"/>
    <property type="match status" value="2"/>
</dbReference>
<feature type="domain" description="ABC transporter" evidence="4">
    <location>
        <begin position="290"/>
        <end position="498"/>
    </location>
</feature>
<dbReference type="RefSeq" id="WP_413780204.1">
    <property type="nucleotide sequence ID" value="NZ_JAUOZS010000001.1"/>
</dbReference>
<dbReference type="SMART" id="SM00382">
    <property type="entry name" value="AAA"/>
    <property type="match status" value="2"/>
</dbReference>
<proteinExistence type="predicted"/>
<dbReference type="PROSITE" id="PS50893">
    <property type="entry name" value="ABC_TRANSPORTER_2"/>
    <property type="match status" value="2"/>
</dbReference>
<evidence type="ECO:0000256" key="3">
    <source>
        <dbReference type="ARBA" id="ARBA00022840"/>
    </source>
</evidence>
<dbReference type="Gene3D" id="3.40.50.300">
    <property type="entry name" value="P-loop containing nucleotide triphosphate hydrolases"/>
    <property type="match status" value="3"/>
</dbReference>
<evidence type="ECO:0000256" key="1">
    <source>
        <dbReference type="ARBA" id="ARBA00022737"/>
    </source>
</evidence>
<evidence type="ECO:0000259" key="4">
    <source>
        <dbReference type="PROSITE" id="PS50893"/>
    </source>
</evidence>
<name>A0ABU3NY28_9FIRM</name>
<dbReference type="InterPro" id="IPR003593">
    <property type="entry name" value="AAA+_ATPase"/>
</dbReference>
<keyword evidence="3" id="KW-0067">ATP-binding</keyword>
<accession>A0ABU3NY28</accession>
<evidence type="ECO:0000313" key="6">
    <source>
        <dbReference type="Proteomes" id="UP001254848"/>
    </source>
</evidence>
<dbReference type="PROSITE" id="PS00211">
    <property type="entry name" value="ABC_TRANSPORTER_1"/>
    <property type="match status" value="2"/>
</dbReference>
<dbReference type="EMBL" id="JAUOZS010000001">
    <property type="protein sequence ID" value="MDT8901700.1"/>
    <property type="molecule type" value="Genomic_DNA"/>
</dbReference>